<dbReference type="STRING" id="53326.A0A016RWL4"/>
<proteinExistence type="predicted"/>
<dbReference type="OrthoDB" id="5862822at2759"/>
<gene>
    <name evidence="2" type="primary">Acey_s0352.g3261</name>
    <name evidence="2" type="ORF">Y032_0352g3261</name>
</gene>
<evidence type="ECO:0000313" key="2">
    <source>
        <dbReference type="EMBL" id="EYB82733.1"/>
    </source>
</evidence>
<comment type="caution">
    <text evidence="2">The sequence shown here is derived from an EMBL/GenBank/DDBJ whole genome shotgun (WGS) entry which is preliminary data.</text>
</comment>
<dbReference type="Proteomes" id="UP000024635">
    <property type="component" value="Unassembled WGS sequence"/>
</dbReference>
<dbReference type="AlphaFoldDB" id="A0A016RWL4"/>
<sequence length="112" mass="13004">MKIRYVDHIPNEEVLQSSSTTSMHAIIAKRRLRLAGHILRMLQQRIPHGAMSWIPPNSKRPRGRPRNTWRRTFANDLKPMDISREGEVLAQDKQRWRELPDVPNSTGGTKSK</sequence>
<name>A0A016RWL4_9BILA</name>
<evidence type="ECO:0000256" key="1">
    <source>
        <dbReference type="SAM" id="MobiDB-lite"/>
    </source>
</evidence>
<accession>A0A016RWL4</accession>
<reference evidence="3" key="1">
    <citation type="journal article" date="2015" name="Nat. Genet.">
        <title>The genome and transcriptome of the zoonotic hookworm Ancylostoma ceylanicum identify infection-specific gene families.</title>
        <authorList>
            <person name="Schwarz E.M."/>
            <person name="Hu Y."/>
            <person name="Antoshechkin I."/>
            <person name="Miller M.M."/>
            <person name="Sternberg P.W."/>
            <person name="Aroian R.V."/>
        </authorList>
    </citation>
    <scope>NUCLEOTIDE SEQUENCE</scope>
    <source>
        <strain evidence="3">HY135</strain>
    </source>
</reference>
<protein>
    <submittedName>
        <fullName evidence="2">Uncharacterized protein</fullName>
    </submittedName>
</protein>
<feature type="compositionally biased region" description="Polar residues" evidence="1">
    <location>
        <begin position="103"/>
        <end position="112"/>
    </location>
</feature>
<evidence type="ECO:0000313" key="3">
    <source>
        <dbReference type="Proteomes" id="UP000024635"/>
    </source>
</evidence>
<feature type="region of interest" description="Disordered" evidence="1">
    <location>
        <begin position="80"/>
        <end position="112"/>
    </location>
</feature>
<keyword evidence="3" id="KW-1185">Reference proteome</keyword>
<dbReference type="EMBL" id="JARK01001688">
    <property type="protein sequence ID" value="EYB82733.1"/>
    <property type="molecule type" value="Genomic_DNA"/>
</dbReference>
<feature type="compositionally biased region" description="Basic and acidic residues" evidence="1">
    <location>
        <begin position="80"/>
        <end position="100"/>
    </location>
</feature>
<organism evidence="2 3">
    <name type="scientific">Ancylostoma ceylanicum</name>
    <dbReference type="NCBI Taxonomy" id="53326"/>
    <lineage>
        <taxon>Eukaryota</taxon>
        <taxon>Metazoa</taxon>
        <taxon>Ecdysozoa</taxon>
        <taxon>Nematoda</taxon>
        <taxon>Chromadorea</taxon>
        <taxon>Rhabditida</taxon>
        <taxon>Rhabditina</taxon>
        <taxon>Rhabditomorpha</taxon>
        <taxon>Strongyloidea</taxon>
        <taxon>Ancylostomatidae</taxon>
        <taxon>Ancylostomatinae</taxon>
        <taxon>Ancylostoma</taxon>
    </lineage>
</organism>